<dbReference type="GO" id="GO:0003700">
    <property type="term" value="F:DNA-binding transcription factor activity"/>
    <property type="evidence" value="ECO:0007669"/>
    <property type="project" value="InterPro"/>
</dbReference>
<dbReference type="GO" id="GO:0045892">
    <property type="term" value="P:negative regulation of DNA-templated transcription"/>
    <property type="evidence" value="ECO:0007669"/>
    <property type="project" value="TreeGrafter"/>
</dbReference>
<evidence type="ECO:0000256" key="5">
    <source>
        <dbReference type="ARBA" id="ARBA00022491"/>
    </source>
</evidence>
<evidence type="ECO:0000313" key="13">
    <source>
        <dbReference type="Proteomes" id="UP000198744"/>
    </source>
</evidence>
<dbReference type="GO" id="GO:0008270">
    <property type="term" value="F:zinc ion binding"/>
    <property type="evidence" value="ECO:0007669"/>
    <property type="project" value="TreeGrafter"/>
</dbReference>
<comment type="cofactor">
    <cofactor evidence="11">
        <name>Zn(2+)</name>
        <dbReference type="ChEBI" id="CHEBI:29105"/>
    </cofactor>
    <text evidence="11">Binds 1 zinc ion per subunit.</text>
</comment>
<dbReference type="FunFam" id="1.10.10.10:FF:000007">
    <property type="entry name" value="Ferric uptake regulation protein"/>
    <property type="match status" value="1"/>
</dbReference>
<evidence type="ECO:0000256" key="7">
    <source>
        <dbReference type="ARBA" id="ARBA00022833"/>
    </source>
</evidence>
<organism evidence="12 13">
    <name type="scientific">Syntrophus gentianae</name>
    <dbReference type="NCBI Taxonomy" id="43775"/>
    <lineage>
        <taxon>Bacteria</taxon>
        <taxon>Pseudomonadati</taxon>
        <taxon>Thermodesulfobacteriota</taxon>
        <taxon>Syntrophia</taxon>
        <taxon>Syntrophales</taxon>
        <taxon>Syntrophaceae</taxon>
        <taxon>Syntrophus</taxon>
    </lineage>
</organism>
<keyword evidence="5" id="KW-0678">Repressor</keyword>
<dbReference type="EMBL" id="FOBS01000025">
    <property type="protein sequence ID" value="SEM59487.1"/>
    <property type="molecule type" value="Genomic_DNA"/>
</dbReference>
<dbReference type="InterPro" id="IPR043135">
    <property type="entry name" value="Fur_C"/>
</dbReference>
<dbReference type="PANTHER" id="PTHR33202">
    <property type="entry name" value="ZINC UPTAKE REGULATION PROTEIN"/>
    <property type="match status" value="1"/>
</dbReference>
<dbReference type="AlphaFoldDB" id="A0A1H7ZPZ5"/>
<accession>A0A1H7ZPZ5</accession>
<feature type="binding site" evidence="11">
    <location>
        <position position="90"/>
    </location>
    <ligand>
        <name>Zn(2+)</name>
        <dbReference type="ChEBI" id="CHEBI:29105"/>
    </ligand>
</feature>
<evidence type="ECO:0000256" key="3">
    <source>
        <dbReference type="ARBA" id="ARBA00020910"/>
    </source>
</evidence>
<keyword evidence="7 11" id="KW-0862">Zinc</keyword>
<evidence type="ECO:0000256" key="6">
    <source>
        <dbReference type="ARBA" id="ARBA00022723"/>
    </source>
</evidence>
<dbReference type="InterPro" id="IPR036388">
    <property type="entry name" value="WH-like_DNA-bd_sf"/>
</dbReference>
<keyword evidence="10" id="KW-0804">Transcription</keyword>
<keyword evidence="6 11" id="KW-0479">Metal-binding</keyword>
<evidence type="ECO:0000256" key="11">
    <source>
        <dbReference type="PIRSR" id="PIRSR602481-1"/>
    </source>
</evidence>
<dbReference type="Proteomes" id="UP000198744">
    <property type="component" value="Unassembled WGS sequence"/>
</dbReference>
<dbReference type="RefSeq" id="WP_093884278.1">
    <property type="nucleotide sequence ID" value="NZ_FOBS01000025.1"/>
</dbReference>
<protein>
    <recommendedName>
        <fullName evidence="3">Ferric uptake regulation protein</fullName>
    </recommendedName>
</protein>
<keyword evidence="4" id="KW-0963">Cytoplasm</keyword>
<gene>
    <name evidence="12" type="ORF">SAMN04489760_12513</name>
</gene>
<dbReference type="OrthoDB" id="8659436at2"/>
<feature type="binding site" evidence="11">
    <location>
        <position position="128"/>
    </location>
    <ligand>
        <name>Zn(2+)</name>
        <dbReference type="ChEBI" id="CHEBI:29105"/>
    </ligand>
</feature>
<evidence type="ECO:0000256" key="9">
    <source>
        <dbReference type="ARBA" id="ARBA00023125"/>
    </source>
</evidence>
<dbReference type="Gene3D" id="3.30.1490.190">
    <property type="match status" value="1"/>
</dbReference>
<dbReference type="Pfam" id="PF01475">
    <property type="entry name" value="FUR"/>
    <property type="match status" value="1"/>
</dbReference>
<dbReference type="GO" id="GO:0005737">
    <property type="term" value="C:cytoplasm"/>
    <property type="evidence" value="ECO:0007669"/>
    <property type="project" value="UniProtKB-SubCell"/>
</dbReference>
<comment type="similarity">
    <text evidence="2">Belongs to the Fur family.</text>
</comment>
<keyword evidence="13" id="KW-1185">Reference proteome</keyword>
<keyword evidence="9" id="KW-0238">DNA-binding</keyword>
<name>A0A1H7ZPZ5_9BACT</name>
<dbReference type="GO" id="GO:1900376">
    <property type="term" value="P:regulation of secondary metabolite biosynthetic process"/>
    <property type="evidence" value="ECO:0007669"/>
    <property type="project" value="TreeGrafter"/>
</dbReference>
<sequence length="146" mass="16892">MQEYKSIGLKLTPQRLAILEYLKDNREHPSAADIYAAVSEKYQTMSFATVYNTLKALKDREHVLELAIDGGKKRYDPDTIRHHHLICTECRKIVDIFVEFDLSVPEAELNGFEIRANHVDFYGLCPECREIGPVQRQTMSHKKRKG</sequence>
<evidence type="ECO:0000256" key="10">
    <source>
        <dbReference type="ARBA" id="ARBA00023163"/>
    </source>
</evidence>
<dbReference type="PANTHER" id="PTHR33202:SF8">
    <property type="entry name" value="PEROXIDE-RESPONSIVE REPRESSOR PERR"/>
    <property type="match status" value="1"/>
</dbReference>
<feature type="binding site" evidence="11">
    <location>
        <position position="125"/>
    </location>
    <ligand>
        <name>Zn(2+)</name>
        <dbReference type="ChEBI" id="CHEBI:29105"/>
    </ligand>
</feature>
<dbReference type="InterPro" id="IPR036390">
    <property type="entry name" value="WH_DNA-bd_sf"/>
</dbReference>
<feature type="binding site" evidence="11">
    <location>
        <position position="87"/>
    </location>
    <ligand>
        <name>Zn(2+)</name>
        <dbReference type="ChEBI" id="CHEBI:29105"/>
    </ligand>
</feature>
<evidence type="ECO:0000256" key="1">
    <source>
        <dbReference type="ARBA" id="ARBA00004496"/>
    </source>
</evidence>
<dbReference type="CDD" id="cd07153">
    <property type="entry name" value="Fur_like"/>
    <property type="match status" value="1"/>
</dbReference>
<evidence type="ECO:0000313" key="12">
    <source>
        <dbReference type="EMBL" id="SEM59487.1"/>
    </source>
</evidence>
<dbReference type="STRING" id="43775.SAMN04489760_12513"/>
<evidence type="ECO:0000256" key="8">
    <source>
        <dbReference type="ARBA" id="ARBA00023015"/>
    </source>
</evidence>
<proteinExistence type="inferred from homology"/>
<reference evidence="12 13" key="1">
    <citation type="submission" date="2016-10" db="EMBL/GenBank/DDBJ databases">
        <authorList>
            <person name="de Groot N.N."/>
        </authorList>
    </citation>
    <scope>NUCLEOTIDE SEQUENCE [LARGE SCALE GENOMIC DNA]</scope>
    <source>
        <strain evidence="12 13">DSM 8423</strain>
    </source>
</reference>
<dbReference type="SUPFAM" id="SSF46785">
    <property type="entry name" value="Winged helix' DNA-binding domain"/>
    <property type="match status" value="1"/>
</dbReference>
<keyword evidence="8" id="KW-0805">Transcription regulation</keyword>
<comment type="subcellular location">
    <subcellularLocation>
        <location evidence="1">Cytoplasm</location>
    </subcellularLocation>
</comment>
<dbReference type="GO" id="GO:0000976">
    <property type="term" value="F:transcription cis-regulatory region binding"/>
    <property type="evidence" value="ECO:0007669"/>
    <property type="project" value="TreeGrafter"/>
</dbReference>
<dbReference type="InterPro" id="IPR002481">
    <property type="entry name" value="FUR"/>
</dbReference>
<evidence type="ECO:0000256" key="2">
    <source>
        <dbReference type="ARBA" id="ARBA00007957"/>
    </source>
</evidence>
<evidence type="ECO:0000256" key="4">
    <source>
        <dbReference type="ARBA" id="ARBA00022490"/>
    </source>
</evidence>
<dbReference type="Gene3D" id="1.10.10.10">
    <property type="entry name" value="Winged helix-like DNA-binding domain superfamily/Winged helix DNA-binding domain"/>
    <property type="match status" value="1"/>
</dbReference>